<dbReference type="Pfam" id="PF00582">
    <property type="entry name" value="Usp"/>
    <property type="match status" value="2"/>
</dbReference>
<dbReference type="CDD" id="cd00293">
    <property type="entry name" value="USP-like"/>
    <property type="match status" value="1"/>
</dbReference>
<dbReference type="RefSeq" id="WP_039400076.1">
    <property type="nucleotide sequence ID" value="NZ_JTDK01000011.1"/>
</dbReference>
<evidence type="ECO:0000259" key="1">
    <source>
        <dbReference type="Pfam" id="PF00582"/>
    </source>
</evidence>
<dbReference type="Gene3D" id="3.40.50.620">
    <property type="entry name" value="HUPs"/>
    <property type="match status" value="2"/>
</dbReference>
<dbReference type="PANTHER" id="PTHR31964">
    <property type="entry name" value="ADENINE NUCLEOTIDE ALPHA HYDROLASES-LIKE SUPERFAMILY PROTEIN"/>
    <property type="match status" value="1"/>
</dbReference>
<protein>
    <recommendedName>
        <fullName evidence="1">UspA domain-containing protein</fullName>
    </recommendedName>
</protein>
<dbReference type="PANTHER" id="PTHR31964:SF113">
    <property type="entry name" value="USPA DOMAIN-CONTAINING PROTEIN"/>
    <property type="match status" value="1"/>
</dbReference>
<name>A0A0B2A6F0_9MICO</name>
<organism evidence="2 3">
    <name type="scientific">Microbacterium mangrovi</name>
    <dbReference type="NCBI Taxonomy" id="1348253"/>
    <lineage>
        <taxon>Bacteria</taxon>
        <taxon>Bacillati</taxon>
        <taxon>Actinomycetota</taxon>
        <taxon>Actinomycetes</taxon>
        <taxon>Micrococcales</taxon>
        <taxon>Microbacteriaceae</taxon>
        <taxon>Microbacterium</taxon>
    </lineage>
</organism>
<dbReference type="EMBL" id="JTDK01000011">
    <property type="protein sequence ID" value="KHK97177.1"/>
    <property type="molecule type" value="Genomic_DNA"/>
</dbReference>
<keyword evidence="3" id="KW-1185">Reference proteome</keyword>
<evidence type="ECO:0000313" key="3">
    <source>
        <dbReference type="Proteomes" id="UP000031030"/>
    </source>
</evidence>
<accession>A0A0B2A6F0</accession>
<sequence>MTVLVGVSPGRRSAAVVQLGELLARSLDMKLVIAAVTPRSWPPSARPVDTEWLEYADASANVVLDHAAAMLAGDVKAKFVVHEASSARRGILELVEKHDARLIVLGSSTAGQIGRVSVGSEADALLHASPVPVAIAPRGYRVGKGARITRITAGYSGSDASADLVVAAAGIAAAGGGSLRLASFAVLPPAPMTAGVGASAEDPIRDEWARQMRADADRLLEELSELPSTPVSMDAVVGTGESWSAAMDDVEWEPNEVLIVGSSSLGPIARVFVGSHAAKVVRHSPVPVVVVPRGRTEVLAARAEIG</sequence>
<feature type="domain" description="UspA" evidence="1">
    <location>
        <begin position="2"/>
        <end position="136"/>
    </location>
</feature>
<dbReference type="AlphaFoldDB" id="A0A0B2A6F0"/>
<evidence type="ECO:0000313" key="2">
    <source>
        <dbReference type="EMBL" id="KHK97177.1"/>
    </source>
</evidence>
<dbReference type="InterPro" id="IPR006016">
    <property type="entry name" value="UspA"/>
</dbReference>
<gene>
    <name evidence="2" type="ORF">LK09_13025</name>
</gene>
<dbReference type="SUPFAM" id="SSF52402">
    <property type="entry name" value="Adenine nucleotide alpha hydrolases-like"/>
    <property type="match status" value="2"/>
</dbReference>
<reference evidence="2 3" key="1">
    <citation type="submission" date="2014-11" db="EMBL/GenBank/DDBJ databases">
        <title>Genome sequence of Microbacterium mangrovi MUSC 115(T).</title>
        <authorList>
            <person name="Lee L.-H."/>
        </authorList>
    </citation>
    <scope>NUCLEOTIDE SEQUENCE [LARGE SCALE GENOMIC DNA]</scope>
    <source>
        <strain evidence="2 3">MUSC 115</strain>
    </source>
</reference>
<proteinExistence type="predicted"/>
<dbReference type="Proteomes" id="UP000031030">
    <property type="component" value="Unassembled WGS sequence"/>
</dbReference>
<dbReference type="OrthoDB" id="5242641at2"/>
<feature type="domain" description="UspA" evidence="1">
    <location>
        <begin position="149"/>
        <end position="292"/>
    </location>
</feature>
<dbReference type="InterPro" id="IPR014729">
    <property type="entry name" value="Rossmann-like_a/b/a_fold"/>
</dbReference>
<comment type="caution">
    <text evidence="2">The sequence shown here is derived from an EMBL/GenBank/DDBJ whole genome shotgun (WGS) entry which is preliminary data.</text>
</comment>
<dbReference type="STRING" id="1348253.LK09_13025"/>